<evidence type="ECO:0000256" key="4">
    <source>
        <dbReference type="ARBA" id="ARBA00012398"/>
    </source>
</evidence>
<sequence length="733" mass="79274">MTSIPNFADVRLGEQDAGGGTDWATALHERTGKGADALAWETAEGIGIKPLYTAADTEDLDFLRTYPGVAPYLRGPYATMYVNQPWTVRQYAGFSTAQESNAFYRRNLAAGQKGLSVAFDLATHRGYDSDHPRVGGDVGMAGVAIDSIYDMRQLFDGIPLDRMSVSMTMNGAVLPVLALYVVAAEEQGVPPEKLAGTIQNDILKEFMVRNTYIYPPQPSMRIISDIFAYTSQRMPKFNSISISGYHMQEAGATADLELAYTLADGVEYIRAGVDGGLSIDSFAPRLSFFWAIGMNFYMEVAKMRAARLLWAKLVNQFGPRNDKSLSLRTHCQTSGWSLTAQDVYNNVIRTCVEAMAATQGHTQSLHTNALDEALALPTDFSARIARNTQLVLQQESGTTRVIDPWGGSAFIERLTYELANKAWGHISEVESAGGMARAIDAGIPKLRIEEAAARTQARIDSGRQPVIGVNKYRLDAEENIDVLKVDNAQVRAEQLDKLRRLREERDEQATQDALRALTAAAEQESASEGLRNNLLSYAIDAARAKATVGEISDALERVYGRHAGQIRTISGVYRDEVGTSANVDTARAQVDEFAEAEGRRPRILVAKMGQDGHDRGQKVIATAFADLGFDVDVGPLFSTPAEVARQAVEADAHIVGVSSLAAGHLTLVPALRAELAELGRSDIMVVVGGVIPPGDFAALREAGAAAIFPPGTVIADAAGDLLRQLAELHGHGE</sequence>
<dbReference type="PANTHER" id="PTHR48101">
    <property type="entry name" value="METHYLMALONYL-COA MUTASE, MITOCHONDRIAL-RELATED"/>
    <property type="match status" value="1"/>
</dbReference>
<dbReference type="EC" id="5.4.99.2" evidence="4"/>
<dbReference type="RefSeq" id="WP_132874847.1">
    <property type="nucleotide sequence ID" value="NZ_SLXQ01000001.1"/>
</dbReference>
<name>A0A4R2R0N3_9PSEU</name>
<dbReference type="PROSITE" id="PS00544">
    <property type="entry name" value="METMALONYL_COA_MUTASE"/>
    <property type="match status" value="1"/>
</dbReference>
<evidence type="ECO:0000313" key="12">
    <source>
        <dbReference type="Proteomes" id="UP000294911"/>
    </source>
</evidence>
<feature type="domain" description="B12-binding" evidence="10">
    <location>
        <begin position="600"/>
        <end position="732"/>
    </location>
</feature>
<keyword evidence="6" id="KW-0479">Metal-binding</keyword>
<dbReference type="GO" id="GO:0031419">
    <property type="term" value="F:cobalamin binding"/>
    <property type="evidence" value="ECO:0007669"/>
    <property type="project" value="UniProtKB-KW"/>
</dbReference>
<comment type="subunit">
    <text evidence="3">Heterodimer of an alpha and a beta chain.</text>
</comment>
<dbReference type="EMBL" id="SLXQ01000001">
    <property type="protein sequence ID" value="TCP56202.1"/>
    <property type="molecule type" value="Genomic_DNA"/>
</dbReference>
<dbReference type="NCBIfam" id="TIGR00641">
    <property type="entry name" value="acid_CoA_mut_N"/>
    <property type="match status" value="1"/>
</dbReference>
<dbReference type="Gene3D" id="3.40.50.280">
    <property type="entry name" value="Cobalamin-binding domain"/>
    <property type="match status" value="1"/>
</dbReference>
<protein>
    <recommendedName>
        <fullName evidence="4">methylmalonyl-CoA mutase</fullName>
        <ecNumber evidence="4">5.4.99.2</ecNumber>
    </recommendedName>
</protein>
<dbReference type="OrthoDB" id="9762378at2"/>
<dbReference type="GO" id="GO:0004494">
    <property type="term" value="F:methylmalonyl-CoA mutase activity"/>
    <property type="evidence" value="ECO:0007669"/>
    <property type="project" value="UniProtKB-EC"/>
</dbReference>
<dbReference type="SUPFAM" id="SSF52242">
    <property type="entry name" value="Cobalamin (vitamin B12)-binding domain"/>
    <property type="match status" value="1"/>
</dbReference>
<evidence type="ECO:0000256" key="2">
    <source>
        <dbReference type="ARBA" id="ARBA00008465"/>
    </source>
</evidence>
<dbReference type="FunFam" id="3.40.50.280:FF:000002">
    <property type="entry name" value="Methylmalonyl-CoA mutase, mitochondrial"/>
    <property type="match status" value="1"/>
</dbReference>
<evidence type="ECO:0000256" key="9">
    <source>
        <dbReference type="SAM" id="Coils"/>
    </source>
</evidence>
<dbReference type="CDD" id="cd02071">
    <property type="entry name" value="MM_CoA_mut_B12_BD"/>
    <property type="match status" value="1"/>
</dbReference>
<dbReference type="GO" id="GO:0019678">
    <property type="term" value="P:propionate metabolic process, methylmalonyl pathway"/>
    <property type="evidence" value="ECO:0007669"/>
    <property type="project" value="TreeGrafter"/>
</dbReference>
<dbReference type="GO" id="GO:0005737">
    <property type="term" value="C:cytoplasm"/>
    <property type="evidence" value="ECO:0007669"/>
    <property type="project" value="TreeGrafter"/>
</dbReference>
<dbReference type="Proteomes" id="UP000294911">
    <property type="component" value="Unassembled WGS sequence"/>
</dbReference>
<dbReference type="NCBIfam" id="TIGR00640">
    <property type="entry name" value="acid_CoA_mut_C"/>
    <property type="match status" value="1"/>
</dbReference>
<evidence type="ECO:0000256" key="8">
    <source>
        <dbReference type="ARBA" id="ARBA00023285"/>
    </source>
</evidence>
<evidence type="ECO:0000256" key="7">
    <source>
        <dbReference type="ARBA" id="ARBA00023235"/>
    </source>
</evidence>
<gene>
    <name evidence="11" type="ORF">EV191_101142</name>
</gene>
<keyword evidence="7" id="KW-0413">Isomerase</keyword>
<dbReference type="InterPro" id="IPR006159">
    <property type="entry name" value="Acid_CoA_mut_C"/>
</dbReference>
<dbReference type="InterPro" id="IPR058549">
    <property type="entry name" value="MeMalonylCoA_mutase_a/b_site"/>
</dbReference>
<dbReference type="CDD" id="cd03679">
    <property type="entry name" value="MM_CoA_mutase_alpha_like"/>
    <property type="match status" value="1"/>
</dbReference>
<dbReference type="GO" id="GO:0046872">
    <property type="term" value="F:metal ion binding"/>
    <property type="evidence" value="ECO:0007669"/>
    <property type="project" value="UniProtKB-KW"/>
</dbReference>
<dbReference type="NCBIfam" id="NF006944">
    <property type="entry name" value="PRK09426.1"/>
    <property type="match status" value="1"/>
</dbReference>
<keyword evidence="12" id="KW-1185">Reference proteome</keyword>
<reference evidence="11 12" key="1">
    <citation type="submission" date="2019-03" db="EMBL/GenBank/DDBJ databases">
        <title>Genomic Encyclopedia of Type Strains, Phase IV (KMG-IV): sequencing the most valuable type-strain genomes for metagenomic binning, comparative biology and taxonomic classification.</title>
        <authorList>
            <person name="Goeker M."/>
        </authorList>
    </citation>
    <scope>NUCLEOTIDE SEQUENCE [LARGE SCALE GENOMIC DNA]</scope>
    <source>
        <strain evidence="11 12">DSM 45765</strain>
    </source>
</reference>
<evidence type="ECO:0000256" key="6">
    <source>
        <dbReference type="ARBA" id="ARBA00022723"/>
    </source>
</evidence>
<accession>A0A4R2R0N3</accession>
<dbReference type="AlphaFoldDB" id="A0A4R2R0N3"/>
<evidence type="ECO:0000313" key="11">
    <source>
        <dbReference type="EMBL" id="TCP56202.1"/>
    </source>
</evidence>
<dbReference type="InterPro" id="IPR036724">
    <property type="entry name" value="Cobalamin-bd_sf"/>
</dbReference>
<dbReference type="SUPFAM" id="SSF51703">
    <property type="entry name" value="Cobalamin (vitamin B12)-dependent enzymes"/>
    <property type="match status" value="1"/>
</dbReference>
<dbReference type="InterPro" id="IPR006099">
    <property type="entry name" value="MeMalonylCoA_mutase_a/b_cat"/>
</dbReference>
<organism evidence="11 12">
    <name type="scientific">Tamaricihabitans halophyticus</name>
    <dbReference type="NCBI Taxonomy" id="1262583"/>
    <lineage>
        <taxon>Bacteria</taxon>
        <taxon>Bacillati</taxon>
        <taxon>Actinomycetota</taxon>
        <taxon>Actinomycetes</taxon>
        <taxon>Pseudonocardiales</taxon>
        <taxon>Pseudonocardiaceae</taxon>
        <taxon>Tamaricihabitans</taxon>
    </lineage>
</organism>
<comment type="caution">
    <text evidence="11">The sequence shown here is derived from an EMBL/GenBank/DDBJ whole genome shotgun (WGS) entry which is preliminary data.</text>
</comment>
<dbReference type="FunFam" id="3.20.20.240:FF:000001">
    <property type="entry name" value="Probable methylmalonyl-coa mutase"/>
    <property type="match status" value="1"/>
</dbReference>
<keyword evidence="8" id="KW-0170">Cobalt</keyword>
<proteinExistence type="inferred from homology"/>
<evidence type="ECO:0000256" key="5">
    <source>
        <dbReference type="ARBA" id="ARBA00022628"/>
    </source>
</evidence>
<evidence type="ECO:0000256" key="3">
    <source>
        <dbReference type="ARBA" id="ARBA00011870"/>
    </source>
</evidence>
<dbReference type="Pfam" id="PF02310">
    <property type="entry name" value="B12-binding"/>
    <property type="match status" value="1"/>
</dbReference>
<dbReference type="InterPro" id="IPR016176">
    <property type="entry name" value="Cbl-dep_enz_cat"/>
</dbReference>
<dbReference type="InterPro" id="IPR006158">
    <property type="entry name" value="Cobalamin-bd"/>
</dbReference>
<dbReference type="PANTHER" id="PTHR48101:SF4">
    <property type="entry name" value="METHYLMALONYL-COA MUTASE, MITOCHONDRIAL"/>
    <property type="match status" value="1"/>
</dbReference>
<dbReference type="Pfam" id="PF01642">
    <property type="entry name" value="MM_CoA_mutase"/>
    <property type="match status" value="1"/>
</dbReference>
<dbReference type="PROSITE" id="PS51332">
    <property type="entry name" value="B12_BINDING"/>
    <property type="match status" value="1"/>
</dbReference>
<feature type="coiled-coil region" evidence="9">
    <location>
        <begin position="473"/>
        <end position="511"/>
    </location>
</feature>
<evidence type="ECO:0000259" key="10">
    <source>
        <dbReference type="PROSITE" id="PS51332"/>
    </source>
</evidence>
<evidence type="ECO:0000256" key="1">
    <source>
        <dbReference type="ARBA" id="ARBA00001922"/>
    </source>
</evidence>
<dbReference type="Gene3D" id="3.20.20.240">
    <property type="entry name" value="Methylmalonyl-CoA mutase"/>
    <property type="match status" value="1"/>
</dbReference>
<keyword evidence="9" id="KW-0175">Coiled coil</keyword>
<comment type="similarity">
    <text evidence="2">Belongs to the methylmalonyl-CoA mutase family.</text>
</comment>
<comment type="cofactor">
    <cofactor evidence="1">
        <name>adenosylcob(III)alamin</name>
        <dbReference type="ChEBI" id="CHEBI:18408"/>
    </cofactor>
</comment>
<keyword evidence="5" id="KW-0846">Cobalamin</keyword>
<dbReference type="InterPro" id="IPR006098">
    <property type="entry name" value="MMCoA_mutase_a_cat"/>
</dbReference>